<keyword evidence="12 13" id="KW-0407">Ion channel</keyword>
<dbReference type="Gene3D" id="2.60.470.10">
    <property type="entry name" value="Acid-sensing ion channels like domains"/>
    <property type="match status" value="1"/>
</dbReference>
<comment type="similarity">
    <text evidence="2 13">Belongs to the amiloride-sensitive sodium channel (TC 1.A.6) family.</text>
</comment>
<feature type="region of interest" description="Disordered" evidence="14">
    <location>
        <begin position="340"/>
        <end position="390"/>
    </location>
</feature>
<dbReference type="Proteomes" id="UP000887540">
    <property type="component" value="Unplaced"/>
</dbReference>
<evidence type="ECO:0000256" key="7">
    <source>
        <dbReference type="ARBA" id="ARBA00023053"/>
    </source>
</evidence>
<feature type="region of interest" description="Disordered" evidence="14">
    <location>
        <begin position="452"/>
        <end position="492"/>
    </location>
</feature>
<feature type="region of interest" description="Disordered" evidence="14">
    <location>
        <begin position="738"/>
        <end position="762"/>
    </location>
</feature>
<feature type="compositionally biased region" description="Low complexity" evidence="14">
    <location>
        <begin position="1184"/>
        <end position="1193"/>
    </location>
</feature>
<keyword evidence="10" id="KW-0325">Glycoprotein</keyword>
<dbReference type="PANTHER" id="PTHR11690:SF248">
    <property type="entry name" value="PICKPOCKET 17, ISOFORM A"/>
    <property type="match status" value="1"/>
</dbReference>
<evidence type="ECO:0000256" key="9">
    <source>
        <dbReference type="ARBA" id="ARBA00023136"/>
    </source>
</evidence>
<dbReference type="InterPro" id="IPR001873">
    <property type="entry name" value="ENaC"/>
</dbReference>
<dbReference type="InterPro" id="IPR020903">
    <property type="entry name" value="ENaC_CS"/>
</dbReference>
<evidence type="ECO:0000256" key="13">
    <source>
        <dbReference type="RuleBase" id="RU000679"/>
    </source>
</evidence>
<comment type="subcellular location">
    <subcellularLocation>
        <location evidence="1">Membrane</location>
        <topology evidence="1">Multi-pass membrane protein</topology>
    </subcellularLocation>
</comment>
<feature type="transmembrane region" description="Helical" evidence="15">
    <location>
        <begin position="1081"/>
        <end position="1104"/>
    </location>
</feature>
<protein>
    <submittedName>
        <fullName evidence="17">Uncharacterized protein</fullName>
    </submittedName>
</protein>
<feature type="compositionally biased region" description="Low complexity" evidence="14">
    <location>
        <begin position="514"/>
        <end position="546"/>
    </location>
</feature>
<evidence type="ECO:0000313" key="17">
    <source>
        <dbReference type="WBParaSite" id="ACRNAN_scaffold4118.g24190.t1"/>
    </source>
</evidence>
<evidence type="ECO:0000256" key="14">
    <source>
        <dbReference type="SAM" id="MobiDB-lite"/>
    </source>
</evidence>
<dbReference type="Pfam" id="PF00858">
    <property type="entry name" value="ASC"/>
    <property type="match status" value="1"/>
</dbReference>
<evidence type="ECO:0000256" key="10">
    <source>
        <dbReference type="ARBA" id="ARBA00023180"/>
    </source>
</evidence>
<sequence length="1243" mass="131779">MEGILAASAFACNGSGAIVTSRSIPVANWNSTMQTQMEQAFYLCLMPAWCSGGCGSWPNALNILTGMTKCIQDNNISSPYPTSGSPTQAIPTFANAVAEGMADNCSLLNSSCNLWIFTKPNNPKYPGNWWSQECGVNNPYIFGCDSCSGGTYNYTGTLNGCANYTATLAARVVQAENDSLCGTSSTACNGNGTCPYSYTTGCGGSEYQNFTCSILNCNQTSTTTTTIMHTTTGFDTTTELTTKDASTTDQTSTILSSTLATTTVAPTTTIIPATTTMELTTTPPTTTLSSTTTIAATTATPTTSIMISTTIATILASTTTVIPTTTLSTTTASSTSAISSSTSTASSLSTSTPTASSSSTSTSIASTSTSSSTTTQTTTSNASTSALSSSTSTSATSITSATVASSTTSSTATTVSSSSSSTPLSTTTSTTSTLSSISTSATSTTSTSTIASSTRVLSISTTQTAQTSSTTTNGATATSTSKPTTPVVSSTYQSPVTTNSLATFTAHTTITSPTTLTATTTPTTTPLKNTVSSSSSTTISSTNQSTDATALSSTTMPLAVAATSESTTTTATKNLALSSSAATISPQSTSTGLGVTTASINTKQVFSTQVSPSSNTNLTWTNSSPIAEINPTTSKVFIISTNTTSLSSLTPLGSTASWSTTPITFNSSNLISSSIASLGTTMINNHGLTNVITTSRINVPNYSGTPSTTSQYVANSGISSTDSEAGISSPNPNDLLTFNSGSTKISTSDVTESLDSRRPNTRNDLLTTNLAVVTNIGNDVSSRTTTMSGQDQELTTDSENSVQPKTNSDLYTEADKDFALTFDVDYGNCYTFNYQYPDIKYNTTRSGAPNGLRMLVMSEVSDYLTSTSEAGIKITLHPQDCYPYPNVEGYKFGVGVMGGIYVSYNMYTRLDAPFGSCSSLDKLQELGQPFYFNGTYSTEGCVRSCFQEKLIANCSCADARIPLPSDTNVPFCSYLNETQEQCKTTYITENGDYYAVQGCQCDLPCEEQAYDAQLFESTWPDGGFLYEYHCTQYNTTKECQEFYSENAMKIEVSYARMGYQSSDETPVNDMFKLLNNMAGNLGLWIGISAITLAEFLLVFIQIWLWCCTKTKEMPDVPSLRYRNIEERSEREERTKMHDGHTQDAKKLESITNFKHASNNPENMLIYRHKMAPKNFENELRKRSSIPTSDRSSSAPAVHASPGYFDAPAKQDLYEEITPMSQYDSYLTTPKLVHESDLQHEPIP</sequence>
<keyword evidence="8 13" id="KW-0406">Ion transport</keyword>
<keyword evidence="6 15" id="KW-1133">Transmembrane helix</keyword>
<dbReference type="PANTHER" id="PTHR11690">
    <property type="entry name" value="AMILORIDE-SENSITIVE SODIUM CHANNEL-RELATED"/>
    <property type="match status" value="1"/>
</dbReference>
<proteinExistence type="inferred from homology"/>
<evidence type="ECO:0000256" key="1">
    <source>
        <dbReference type="ARBA" id="ARBA00004141"/>
    </source>
</evidence>
<dbReference type="GO" id="GO:0015280">
    <property type="term" value="F:ligand-gated sodium channel activity"/>
    <property type="evidence" value="ECO:0007669"/>
    <property type="project" value="TreeGrafter"/>
</dbReference>
<dbReference type="Gene3D" id="1.10.287.820">
    <property type="entry name" value="Acid-sensing ion channel domain"/>
    <property type="match status" value="1"/>
</dbReference>
<keyword evidence="3 13" id="KW-0813">Transport</keyword>
<organism evidence="16 17">
    <name type="scientific">Acrobeloides nanus</name>
    <dbReference type="NCBI Taxonomy" id="290746"/>
    <lineage>
        <taxon>Eukaryota</taxon>
        <taxon>Metazoa</taxon>
        <taxon>Ecdysozoa</taxon>
        <taxon>Nematoda</taxon>
        <taxon>Chromadorea</taxon>
        <taxon>Rhabditida</taxon>
        <taxon>Tylenchina</taxon>
        <taxon>Cephalobomorpha</taxon>
        <taxon>Cephaloboidea</taxon>
        <taxon>Cephalobidae</taxon>
        <taxon>Acrobeloides</taxon>
    </lineage>
</organism>
<evidence type="ECO:0000256" key="2">
    <source>
        <dbReference type="ARBA" id="ARBA00007193"/>
    </source>
</evidence>
<feature type="region of interest" description="Disordered" evidence="14">
    <location>
        <begin position="411"/>
        <end position="433"/>
    </location>
</feature>
<keyword evidence="11 13" id="KW-0739">Sodium transport</keyword>
<dbReference type="GO" id="GO:0005886">
    <property type="term" value="C:plasma membrane"/>
    <property type="evidence" value="ECO:0007669"/>
    <property type="project" value="TreeGrafter"/>
</dbReference>
<evidence type="ECO:0000313" key="16">
    <source>
        <dbReference type="Proteomes" id="UP000887540"/>
    </source>
</evidence>
<evidence type="ECO:0000256" key="5">
    <source>
        <dbReference type="ARBA" id="ARBA00022692"/>
    </source>
</evidence>
<evidence type="ECO:0000256" key="3">
    <source>
        <dbReference type="ARBA" id="ARBA00022448"/>
    </source>
</evidence>
<keyword evidence="7" id="KW-0915">Sodium</keyword>
<keyword evidence="5 13" id="KW-0812">Transmembrane</keyword>
<keyword evidence="4 13" id="KW-0894">Sodium channel</keyword>
<dbReference type="PRINTS" id="PR01078">
    <property type="entry name" value="AMINACHANNEL"/>
</dbReference>
<feature type="region of interest" description="Disordered" evidence="14">
    <location>
        <begin position="780"/>
        <end position="807"/>
    </location>
</feature>
<evidence type="ECO:0000256" key="11">
    <source>
        <dbReference type="ARBA" id="ARBA00023201"/>
    </source>
</evidence>
<keyword evidence="9 15" id="KW-0472">Membrane</keyword>
<feature type="region of interest" description="Disordered" evidence="14">
    <location>
        <begin position="514"/>
        <end position="550"/>
    </location>
</feature>
<dbReference type="AlphaFoldDB" id="A0A914DVC6"/>
<feature type="compositionally biased region" description="Low complexity" evidence="14">
    <location>
        <begin position="452"/>
        <end position="491"/>
    </location>
</feature>
<name>A0A914DVC6_9BILA</name>
<evidence type="ECO:0000256" key="12">
    <source>
        <dbReference type="ARBA" id="ARBA00023303"/>
    </source>
</evidence>
<reference evidence="17" key="1">
    <citation type="submission" date="2022-11" db="UniProtKB">
        <authorList>
            <consortium name="WormBaseParasite"/>
        </authorList>
    </citation>
    <scope>IDENTIFICATION</scope>
</reference>
<feature type="compositionally biased region" description="Polar residues" evidence="14">
    <location>
        <begin position="738"/>
        <end position="753"/>
    </location>
</feature>
<keyword evidence="16" id="KW-1185">Reference proteome</keyword>
<evidence type="ECO:0000256" key="6">
    <source>
        <dbReference type="ARBA" id="ARBA00022989"/>
    </source>
</evidence>
<accession>A0A914DVC6</accession>
<feature type="region of interest" description="Disordered" evidence="14">
    <location>
        <begin position="1178"/>
        <end position="1204"/>
    </location>
</feature>
<evidence type="ECO:0000256" key="15">
    <source>
        <dbReference type="SAM" id="Phobius"/>
    </source>
</evidence>
<dbReference type="PROSITE" id="PS01206">
    <property type="entry name" value="ASC"/>
    <property type="match status" value="1"/>
</dbReference>
<evidence type="ECO:0000256" key="4">
    <source>
        <dbReference type="ARBA" id="ARBA00022461"/>
    </source>
</evidence>
<evidence type="ECO:0000256" key="8">
    <source>
        <dbReference type="ARBA" id="ARBA00023065"/>
    </source>
</evidence>
<dbReference type="WBParaSite" id="ACRNAN_scaffold4118.g24190.t1">
    <property type="protein sequence ID" value="ACRNAN_scaffold4118.g24190.t1"/>
    <property type="gene ID" value="ACRNAN_scaffold4118.g24190"/>
</dbReference>